<dbReference type="PANTHER" id="PTHR43804">
    <property type="entry name" value="LD18447P"/>
    <property type="match status" value="1"/>
</dbReference>
<protein>
    <recommendedName>
        <fullName evidence="5">Peptide chain release factor 1</fullName>
    </recommendedName>
</protein>
<sequence>MKPQFQQLKKNYDQLLEKLSGTTDPKTLAELGKKQAELLTMVEKVKKLEKLESEITDHGKLIAEGGDLAVVAKDELPRLQKQAEELERELNKAMLPKDPYDNHNIVMEIRAGAGGDESGLFAAELFRMYAKYAERLGYKVAIASSNRTTIGGFKEIIFEVLAKLAEASAKAGPYSKFKYESGVHRVQRVPETEKSGRVHTSTATVVVLPEIEESDFKIDPKDIKIEATTSSGHGGQSVNTTYSAIRATHIPTGIIVSIQDERSQSQNKEKALNILRARVLALEEEKKSKELRDKKRSQIGTGDRSEKIRTYNFPQDRITDHRINQNFSQIQNIMDGALEKIIAALAAEDQKRLLEK</sequence>
<evidence type="ECO:0000256" key="4">
    <source>
        <dbReference type="ARBA" id="ARBA00022917"/>
    </source>
</evidence>
<accession>A0A1F5NWG4</accession>
<keyword evidence="3" id="KW-0488">Methylation</keyword>
<evidence type="ECO:0000313" key="9">
    <source>
        <dbReference type="Proteomes" id="UP000178892"/>
    </source>
</evidence>
<dbReference type="Proteomes" id="UP000178892">
    <property type="component" value="Unassembled WGS sequence"/>
</dbReference>
<dbReference type="Gene3D" id="3.30.70.1660">
    <property type="match status" value="2"/>
</dbReference>
<keyword evidence="4" id="KW-0648">Protein biosynthesis</keyword>
<organism evidence="8 9">
    <name type="scientific">Candidatus Doudnabacteria bacterium RIFCSPHIGHO2_01_FULL_46_24</name>
    <dbReference type="NCBI Taxonomy" id="1817825"/>
    <lineage>
        <taxon>Bacteria</taxon>
        <taxon>Candidatus Doudnaibacteriota</taxon>
    </lineage>
</organism>
<dbReference type="PANTHER" id="PTHR43804:SF7">
    <property type="entry name" value="LD18447P"/>
    <property type="match status" value="1"/>
</dbReference>
<evidence type="ECO:0000256" key="6">
    <source>
        <dbReference type="SAM" id="MobiDB-lite"/>
    </source>
</evidence>
<dbReference type="InterPro" id="IPR005139">
    <property type="entry name" value="PCRF"/>
</dbReference>
<dbReference type="GO" id="GO:0016149">
    <property type="term" value="F:translation release factor activity, codon specific"/>
    <property type="evidence" value="ECO:0007669"/>
    <property type="project" value="InterPro"/>
</dbReference>
<dbReference type="InterPro" id="IPR004373">
    <property type="entry name" value="RF-1"/>
</dbReference>
<dbReference type="NCBIfam" id="TIGR00019">
    <property type="entry name" value="prfA"/>
    <property type="match status" value="1"/>
</dbReference>
<dbReference type="EMBL" id="MFEL01000001">
    <property type="protein sequence ID" value="OGE81913.1"/>
    <property type="molecule type" value="Genomic_DNA"/>
</dbReference>
<dbReference type="InterPro" id="IPR045853">
    <property type="entry name" value="Pep_chain_release_fac_I_sf"/>
</dbReference>
<evidence type="ECO:0000256" key="5">
    <source>
        <dbReference type="NCBIfam" id="TIGR00019"/>
    </source>
</evidence>
<dbReference type="SUPFAM" id="SSF75620">
    <property type="entry name" value="Release factor"/>
    <property type="match status" value="1"/>
</dbReference>
<comment type="function">
    <text evidence="1">Peptide chain release factor 1 directs the termination of translation in response to the peptide chain termination codons UAG and UAA.</text>
</comment>
<gene>
    <name evidence="8" type="ORF">A2720_01920</name>
</gene>
<evidence type="ECO:0000256" key="3">
    <source>
        <dbReference type="ARBA" id="ARBA00022481"/>
    </source>
</evidence>
<feature type="region of interest" description="Disordered" evidence="6">
    <location>
        <begin position="290"/>
        <end position="311"/>
    </location>
</feature>
<dbReference type="FunFam" id="3.30.70.1660:FF:000002">
    <property type="entry name" value="Peptide chain release factor 1"/>
    <property type="match status" value="1"/>
</dbReference>
<comment type="caution">
    <text evidence="8">The sequence shown here is derived from an EMBL/GenBank/DDBJ whole genome shotgun (WGS) entry which is preliminary data.</text>
</comment>
<evidence type="ECO:0000313" key="8">
    <source>
        <dbReference type="EMBL" id="OGE81913.1"/>
    </source>
</evidence>
<dbReference type="STRING" id="1817825.A2720_01920"/>
<dbReference type="InterPro" id="IPR000352">
    <property type="entry name" value="Pep_chain_release_fac_I"/>
</dbReference>
<dbReference type="InterPro" id="IPR050057">
    <property type="entry name" value="Prokaryotic/Mito_RF"/>
</dbReference>
<proteinExistence type="inferred from homology"/>
<comment type="similarity">
    <text evidence="2">Belongs to the prokaryotic/mitochondrial release factor family.</text>
</comment>
<evidence type="ECO:0000256" key="1">
    <source>
        <dbReference type="ARBA" id="ARBA00002986"/>
    </source>
</evidence>
<dbReference type="Pfam" id="PF03462">
    <property type="entry name" value="PCRF"/>
    <property type="match status" value="1"/>
</dbReference>
<feature type="domain" description="Peptide chain release factor" evidence="7">
    <location>
        <begin position="60"/>
        <end position="180"/>
    </location>
</feature>
<dbReference type="Pfam" id="PF00472">
    <property type="entry name" value="RF-1"/>
    <property type="match status" value="1"/>
</dbReference>
<name>A0A1F5NWG4_9BACT</name>
<dbReference type="Gene3D" id="3.30.160.20">
    <property type="match status" value="1"/>
</dbReference>
<dbReference type="AlphaFoldDB" id="A0A1F5NWG4"/>
<dbReference type="SMART" id="SM00937">
    <property type="entry name" value="PCRF"/>
    <property type="match status" value="1"/>
</dbReference>
<evidence type="ECO:0000259" key="7">
    <source>
        <dbReference type="SMART" id="SM00937"/>
    </source>
</evidence>
<dbReference type="Gene3D" id="6.10.140.1950">
    <property type="match status" value="1"/>
</dbReference>
<dbReference type="FunFam" id="3.30.160.20:FF:000004">
    <property type="entry name" value="Peptide chain release factor 1"/>
    <property type="match status" value="1"/>
</dbReference>
<reference evidence="8 9" key="1">
    <citation type="journal article" date="2016" name="Nat. Commun.">
        <title>Thousands of microbial genomes shed light on interconnected biogeochemical processes in an aquifer system.</title>
        <authorList>
            <person name="Anantharaman K."/>
            <person name="Brown C.T."/>
            <person name="Hug L.A."/>
            <person name="Sharon I."/>
            <person name="Castelle C.J."/>
            <person name="Probst A.J."/>
            <person name="Thomas B.C."/>
            <person name="Singh A."/>
            <person name="Wilkins M.J."/>
            <person name="Karaoz U."/>
            <person name="Brodie E.L."/>
            <person name="Williams K.H."/>
            <person name="Hubbard S.S."/>
            <person name="Banfield J.F."/>
        </authorList>
    </citation>
    <scope>NUCLEOTIDE SEQUENCE [LARGE SCALE GENOMIC DNA]</scope>
</reference>
<dbReference type="GO" id="GO:0005737">
    <property type="term" value="C:cytoplasm"/>
    <property type="evidence" value="ECO:0007669"/>
    <property type="project" value="UniProtKB-ARBA"/>
</dbReference>
<evidence type="ECO:0000256" key="2">
    <source>
        <dbReference type="ARBA" id="ARBA00010835"/>
    </source>
</evidence>
<dbReference type="NCBIfam" id="NF001859">
    <property type="entry name" value="PRK00591.1"/>
    <property type="match status" value="1"/>
</dbReference>